<dbReference type="InterPro" id="IPR050767">
    <property type="entry name" value="Sel1_AlgK"/>
</dbReference>
<dbReference type="RefSeq" id="WP_011737569.1">
    <property type="nucleotide sequence ID" value="NC_008610.1"/>
</dbReference>
<evidence type="ECO:0000313" key="1">
    <source>
        <dbReference type="EMBL" id="ABL01943.1"/>
    </source>
</evidence>
<proteinExistence type="predicted"/>
<dbReference type="STRING" id="413404.Rmag_0149"/>
<dbReference type="InterPro" id="IPR011990">
    <property type="entry name" value="TPR-like_helical_dom_sf"/>
</dbReference>
<dbReference type="Pfam" id="PF08238">
    <property type="entry name" value="Sel1"/>
    <property type="match status" value="7"/>
</dbReference>
<reference evidence="1 2" key="1">
    <citation type="journal article" date="2007" name="Science">
        <title>The Calyptogena magnifica chemoautotrophic symbiont genome.</title>
        <authorList>
            <person name="Newton I.L.G."/>
            <person name="Woyke T."/>
            <person name="Auchtung T.A."/>
            <person name="Dilly G.F."/>
            <person name="Dutton R.J."/>
            <person name="Fisher M.C."/>
            <person name="Fontanez K.M."/>
            <person name="Lau E."/>
            <person name="Stewart F.J."/>
            <person name="Richardson P.M."/>
            <person name="Barry K.W."/>
            <person name="Saunders E."/>
            <person name="Detter J.C."/>
            <person name="Wu D."/>
            <person name="Eisen J.A."/>
            <person name="Cavanaugh C.M."/>
        </authorList>
    </citation>
    <scope>NUCLEOTIDE SEQUENCE [LARGE SCALE GENOMIC DNA]</scope>
    <source>
        <strain evidence="1 2">Cm</strain>
    </source>
</reference>
<dbReference type="Gene3D" id="1.25.40.10">
    <property type="entry name" value="Tetratricopeptide repeat domain"/>
    <property type="match status" value="3"/>
</dbReference>
<dbReference type="PANTHER" id="PTHR11102">
    <property type="entry name" value="SEL-1-LIKE PROTEIN"/>
    <property type="match status" value="1"/>
</dbReference>
<keyword evidence="2" id="KW-1185">Reference proteome</keyword>
<evidence type="ECO:0000313" key="2">
    <source>
        <dbReference type="Proteomes" id="UP000002587"/>
    </source>
</evidence>
<dbReference type="EMBL" id="CP000488">
    <property type="protein sequence ID" value="ABL01943.1"/>
    <property type="molecule type" value="Genomic_DNA"/>
</dbReference>
<dbReference type="HOGENOM" id="CLU_663718_0_0_6"/>
<dbReference type="OrthoDB" id="9792653at2"/>
<dbReference type="Proteomes" id="UP000002587">
    <property type="component" value="Chromosome"/>
</dbReference>
<gene>
    <name evidence="1" type="ordered locus">Rmag_0149</name>
</gene>
<dbReference type="InterPro" id="IPR006597">
    <property type="entry name" value="Sel1-like"/>
</dbReference>
<protein>
    <submittedName>
        <fullName evidence="1">Sel1 domain protein repeat-containing protein</fullName>
    </submittedName>
</protein>
<dbReference type="SUPFAM" id="SSF81901">
    <property type="entry name" value="HCP-like"/>
    <property type="match status" value="2"/>
</dbReference>
<dbReference type="PANTHER" id="PTHR11102:SF160">
    <property type="entry name" value="ERAD-ASSOCIATED E3 UBIQUITIN-PROTEIN LIGASE COMPONENT HRD3"/>
    <property type="match status" value="1"/>
</dbReference>
<dbReference type="KEGG" id="rma:Rmag_0149"/>
<name>A1AVI6_RUTMC</name>
<sequence length="414" mass="46998">MIKLIYLVLLFSFPIQALQILQPINDNQAVQQQLEAPQLNAPLSVKQLLTQLKKSAKLGDARSQFSLANMYHNGINVIVDDKLAFYWYLQVAEQGYVSAQFNVANSYYYALGTDKDLEQALHWYKKSALLGYRAAQLNLAKLYDVGIGVDRDLTLAQRWYEAAANQFDPEAQFYLADFYEREGDSSKALDYYKKSANQGFVNAQVRLSALYRIGYLVKQSDIKALYWTLIASNQTVKLLKKLSSKSQKVVQNKQEKSVIHQSIIKPIVIIEPIMVKTPQQSTINLNEQLFSNIDRLIPSQDEISKSLNYNTKLNTNLEILLTSVGQNNPIVQYNLSALYSKDGIVRKDNRAAFILMRQSANQGIIQSQNILAIMYMNGIGVQIDHNKAYYWANVTAQKGSQQGKRILLYLIANL</sequence>
<accession>A1AVI6</accession>
<dbReference type="SMART" id="SM00671">
    <property type="entry name" value="SEL1"/>
    <property type="match status" value="7"/>
</dbReference>
<dbReference type="AlphaFoldDB" id="A1AVI6"/>
<dbReference type="eggNOG" id="COG0790">
    <property type="taxonomic scope" value="Bacteria"/>
</dbReference>
<organism evidence="1 2">
    <name type="scientific">Ruthia magnifica subsp. Calyptogena magnifica</name>
    <dbReference type="NCBI Taxonomy" id="413404"/>
    <lineage>
        <taxon>Bacteria</taxon>
        <taxon>Pseudomonadati</taxon>
        <taxon>Pseudomonadota</taxon>
        <taxon>Gammaproteobacteria</taxon>
        <taxon>Candidatus Pseudothioglobaceae</taxon>
        <taxon>Candidatus Ruthturnera</taxon>
    </lineage>
</organism>